<evidence type="ECO:0000313" key="7">
    <source>
        <dbReference type="Proteomes" id="UP001324427"/>
    </source>
</evidence>
<comment type="caution">
    <text evidence="6">The sequence shown here is derived from an EMBL/GenBank/DDBJ whole genome shotgun (WGS) entry which is preliminary data.</text>
</comment>
<feature type="domain" description="Up-regulated during septation protein 1" evidence="4">
    <location>
        <begin position="131"/>
        <end position="276"/>
    </location>
</feature>
<evidence type="ECO:0000259" key="5">
    <source>
        <dbReference type="Pfam" id="PF25078"/>
    </source>
</evidence>
<feature type="region of interest" description="Disordered" evidence="3">
    <location>
        <begin position="1"/>
        <end position="24"/>
    </location>
</feature>
<feature type="compositionally biased region" description="Polar residues" evidence="3">
    <location>
        <begin position="11"/>
        <end position="24"/>
    </location>
</feature>
<sequence length="1058" mass="116749">MPRAVVKIQSAPRSSRWTLGPNDTSLYSPKALEAAAGQKQEEEVVRMQTNGSQYFDQREPPLPRYESYDGSQYSVAHGLDRASSQGGFNGVTGGGHYNEYDYNTPLEERASHQISLNTQLRAPNGDAVGHHLLYETAMLDSQAYELLDIGEVDALKKEQTRLNSRIEAASRKLALESKVKDAAQNLQRLYSVSSRNRPDTPQSPDSAKKSRSSLLGSKRRTSSSGSGTGQTLHQAEDELAASTRKVVELNDTVKGLLDRRELVERKLLRHTAAVLAEQASRAAQRISGMALTNGSRNGNHIAESHDEEDASSLYSPDEFDGIRDILFSRPSSAGNKLQKTGNLQKMQDEHEQQMASVQDRLEQLNEQLRHVIGEASRTRGVASEPERDHYDGNDDDPGLRLDTCFNRLESNLRTLEQEQLDVKAHYAHIQDSASTTQNAVEEQLGTLNRQLHSTLLLGADMQDMETLHEPPQATGHGYQPQLQYLAESLQAMEDTLHRHRAELDNAREAGGGASRAVEDAQAKAMSHAQKIGEYEATLGGLWEILQSGVVSRRPSTVDRDLQEEQGLPSPGLPSPGLKEDFSLQAFSAHVQHLFDRAQSAKAQQEILRRQIQQQRELNGKSDAEKDRQLTDLQATHEQLGLEHGAAQEELSRVMAGHAQAESEASSARSELMNVTNEFEGLKRTADAKQQEREETTRALQMHQGQAATLQTQIDDLEAQVLDLTDDARIFTVESDAKETEAVAKLAAITELLAVAVSDKEAAEQRHTDVAGDLEALESEVVRLSTELAMAKAELEGAYGSRAERAKEAQAAEVKGLGERNRGLEGELGGLRGEHESLVGVHEGLGVEHEGLRREFEGLRGTHEGLTTEHEGLRGSHERLNAEHDGLRDLHERLNAEHDGLRNLHERLGAEHETLRGTHEATLASLQNSHGQITTSASSKSDRAKLLERELEDMTNEYQELTRESIQLEKERGQLEDLIDGLRDRCEGLEAQVSDDRVRWLGLKSPGMGAVAGGGAAAGEHVGGNGREMTSTMVLRQEFKRMMRETRAEGVKLLRVSFL</sequence>
<dbReference type="InterPro" id="IPR029191">
    <property type="entry name" value="Uds1"/>
</dbReference>
<feature type="region of interest" description="Disordered" evidence="3">
    <location>
        <begin position="679"/>
        <end position="698"/>
    </location>
</feature>
<gene>
    <name evidence="6" type="ORF">LTR36_006011</name>
</gene>
<evidence type="ECO:0008006" key="8">
    <source>
        <dbReference type="Google" id="ProtNLM"/>
    </source>
</evidence>
<dbReference type="PANTHER" id="PTHR32083">
    <property type="entry name" value="CILIA AND FLAGELLA-ASSOCIATED PROTEIN 58-RELATED"/>
    <property type="match status" value="1"/>
</dbReference>
<feature type="coiled-coil region" evidence="2">
    <location>
        <begin position="759"/>
        <end position="793"/>
    </location>
</feature>
<protein>
    <recommendedName>
        <fullName evidence="8">Up-regulated during septation protein 1 domain-containing protein</fullName>
    </recommendedName>
</protein>
<keyword evidence="1 2" id="KW-0175">Coiled coil</keyword>
<dbReference type="EMBL" id="JAVFHQ010000036">
    <property type="protein sequence ID" value="KAK4543013.1"/>
    <property type="molecule type" value="Genomic_DNA"/>
</dbReference>
<evidence type="ECO:0000313" key="6">
    <source>
        <dbReference type="EMBL" id="KAK4543013.1"/>
    </source>
</evidence>
<feature type="compositionally biased region" description="Basic and acidic residues" evidence="3">
    <location>
        <begin position="679"/>
        <end position="696"/>
    </location>
</feature>
<evidence type="ECO:0000256" key="3">
    <source>
        <dbReference type="SAM" id="MobiDB-lite"/>
    </source>
</evidence>
<feature type="compositionally biased region" description="Polar residues" evidence="3">
    <location>
        <begin position="331"/>
        <end position="345"/>
    </location>
</feature>
<feature type="region of interest" description="Disordered" evidence="3">
    <location>
        <begin position="555"/>
        <end position="579"/>
    </location>
</feature>
<feature type="coiled-coil region" evidence="2">
    <location>
        <begin position="936"/>
        <end position="991"/>
    </location>
</feature>
<proteinExistence type="predicted"/>
<feature type="region of interest" description="Disordered" evidence="3">
    <location>
        <begin position="331"/>
        <end position="354"/>
    </location>
</feature>
<dbReference type="AlphaFoldDB" id="A0AAV9JDY1"/>
<dbReference type="Pfam" id="PF15456">
    <property type="entry name" value="Uds1"/>
    <property type="match status" value="1"/>
</dbReference>
<feature type="domain" description="DUF7801" evidence="5">
    <location>
        <begin position="919"/>
        <end position="1001"/>
    </location>
</feature>
<name>A0AAV9JDY1_9PEZI</name>
<evidence type="ECO:0000256" key="1">
    <source>
        <dbReference type="ARBA" id="ARBA00023054"/>
    </source>
</evidence>
<feature type="coiled-coil region" evidence="2">
    <location>
        <begin position="876"/>
        <end position="910"/>
    </location>
</feature>
<evidence type="ECO:0000256" key="2">
    <source>
        <dbReference type="SAM" id="Coils"/>
    </source>
</evidence>
<dbReference type="InterPro" id="IPR056703">
    <property type="entry name" value="DUF7801"/>
</dbReference>
<reference evidence="6 7" key="1">
    <citation type="submission" date="2021-11" db="EMBL/GenBank/DDBJ databases">
        <title>Black yeast isolated from Biological Soil Crust.</title>
        <authorList>
            <person name="Kurbessoian T."/>
        </authorList>
    </citation>
    <scope>NUCLEOTIDE SEQUENCE [LARGE SCALE GENOMIC DNA]</scope>
    <source>
        <strain evidence="6 7">CCFEE 5522</strain>
    </source>
</reference>
<organism evidence="6 7">
    <name type="scientific">Oleoguttula mirabilis</name>
    <dbReference type="NCBI Taxonomy" id="1507867"/>
    <lineage>
        <taxon>Eukaryota</taxon>
        <taxon>Fungi</taxon>
        <taxon>Dikarya</taxon>
        <taxon>Ascomycota</taxon>
        <taxon>Pezizomycotina</taxon>
        <taxon>Dothideomycetes</taxon>
        <taxon>Dothideomycetidae</taxon>
        <taxon>Mycosphaerellales</taxon>
        <taxon>Teratosphaeriaceae</taxon>
        <taxon>Oleoguttula</taxon>
    </lineage>
</organism>
<dbReference type="Gene3D" id="1.10.287.1490">
    <property type="match status" value="1"/>
</dbReference>
<feature type="region of interest" description="Disordered" evidence="3">
    <location>
        <begin position="188"/>
        <end position="237"/>
    </location>
</feature>
<feature type="region of interest" description="Disordered" evidence="3">
    <location>
        <begin position="373"/>
        <end position="397"/>
    </location>
</feature>
<dbReference type="Proteomes" id="UP001324427">
    <property type="component" value="Unassembled WGS sequence"/>
</dbReference>
<evidence type="ECO:0000259" key="4">
    <source>
        <dbReference type="Pfam" id="PF15456"/>
    </source>
</evidence>
<feature type="compositionally biased region" description="Low complexity" evidence="3">
    <location>
        <begin position="212"/>
        <end position="232"/>
    </location>
</feature>
<dbReference type="Pfam" id="PF25078">
    <property type="entry name" value="DUF7801"/>
    <property type="match status" value="2"/>
</dbReference>
<feature type="domain" description="DUF7801" evidence="5">
    <location>
        <begin position="759"/>
        <end position="896"/>
    </location>
</feature>
<accession>A0AAV9JDY1</accession>
<keyword evidence="7" id="KW-1185">Reference proteome</keyword>
<feature type="compositionally biased region" description="Polar residues" evidence="3">
    <location>
        <begin position="188"/>
        <end position="205"/>
    </location>
</feature>